<dbReference type="EMBL" id="NMUH01001700">
    <property type="protein sequence ID" value="MQL94662.1"/>
    <property type="molecule type" value="Genomic_DNA"/>
</dbReference>
<reference evidence="1" key="1">
    <citation type="submission" date="2017-07" db="EMBL/GenBank/DDBJ databases">
        <title>Taro Niue Genome Assembly and Annotation.</title>
        <authorList>
            <person name="Atibalentja N."/>
            <person name="Keating K."/>
            <person name="Fields C.J."/>
        </authorList>
    </citation>
    <scope>NUCLEOTIDE SEQUENCE</scope>
    <source>
        <strain evidence="1">Niue_2</strain>
        <tissue evidence="1">Leaf</tissue>
    </source>
</reference>
<dbReference type="Proteomes" id="UP000652761">
    <property type="component" value="Unassembled WGS sequence"/>
</dbReference>
<comment type="caution">
    <text evidence="1">The sequence shown here is derived from an EMBL/GenBank/DDBJ whole genome shotgun (WGS) entry which is preliminary data.</text>
</comment>
<accession>A0A843V8F2</accession>
<protein>
    <submittedName>
        <fullName evidence="1">Uncharacterized protein</fullName>
    </submittedName>
</protein>
<keyword evidence="2" id="KW-1185">Reference proteome</keyword>
<gene>
    <name evidence="1" type="ORF">Taro_027323</name>
</gene>
<name>A0A843V8F2_COLES</name>
<evidence type="ECO:0000313" key="1">
    <source>
        <dbReference type="EMBL" id="MQL94662.1"/>
    </source>
</evidence>
<evidence type="ECO:0000313" key="2">
    <source>
        <dbReference type="Proteomes" id="UP000652761"/>
    </source>
</evidence>
<dbReference type="AlphaFoldDB" id="A0A843V8F2"/>
<organism evidence="1 2">
    <name type="scientific">Colocasia esculenta</name>
    <name type="common">Wild taro</name>
    <name type="synonym">Arum esculentum</name>
    <dbReference type="NCBI Taxonomy" id="4460"/>
    <lineage>
        <taxon>Eukaryota</taxon>
        <taxon>Viridiplantae</taxon>
        <taxon>Streptophyta</taxon>
        <taxon>Embryophyta</taxon>
        <taxon>Tracheophyta</taxon>
        <taxon>Spermatophyta</taxon>
        <taxon>Magnoliopsida</taxon>
        <taxon>Liliopsida</taxon>
        <taxon>Araceae</taxon>
        <taxon>Aroideae</taxon>
        <taxon>Colocasieae</taxon>
        <taxon>Colocasia</taxon>
    </lineage>
</organism>
<proteinExistence type="predicted"/>
<sequence>MIKEVNAISRELEWYNQLVGHVGIHGQRRFTEAFEKGCLVYRFGMTHLNPSLVYRFGMTGRELPNSQEGLPNSASRQFATGSFEEGDMAVRPRGQVTTAV</sequence>